<gene>
    <name evidence="2" type="ORF">FHP25_22170</name>
</gene>
<feature type="region of interest" description="Disordered" evidence="1">
    <location>
        <begin position="1"/>
        <end position="29"/>
    </location>
</feature>
<dbReference type="RefSeq" id="WP_147849161.1">
    <property type="nucleotide sequence ID" value="NZ_VDUZ01000027.1"/>
</dbReference>
<evidence type="ECO:0000313" key="3">
    <source>
        <dbReference type="Proteomes" id="UP000321638"/>
    </source>
</evidence>
<dbReference type="AlphaFoldDB" id="A0A5C8PI16"/>
<accession>A0A5C8PI16</accession>
<comment type="caution">
    <text evidence="2">The sequence shown here is derived from an EMBL/GenBank/DDBJ whole genome shotgun (WGS) entry which is preliminary data.</text>
</comment>
<organism evidence="2 3">
    <name type="scientific">Vineibacter terrae</name>
    <dbReference type="NCBI Taxonomy" id="2586908"/>
    <lineage>
        <taxon>Bacteria</taxon>
        <taxon>Pseudomonadati</taxon>
        <taxon>Pseudomonadota</taxon>
        <taxon>Alphaproteobacteria</taxon>
        <taxon>Hyphomicrobiales</taxon>
        <taxon>Vineibacter</taxon>
    </lineage>
</organism>
<evidence type="ECO:0000313" key="2">
    <source>
        <dbReference type="EMBL" id="TXL73141.1"/>
    </source>
</evidence>
<name>A0A5C8PI16_9HYPH</name>
<dbReference type="EMBL" id="VDUZ01000027">
    <property type="protein sequence ID" value="TXL73141.1"/>
    <property type="molecule type" value="Genomic_DNA"/>
</dbReference>
<dbReference type="Proteomes" id="UP000321638">
    <property type="component" value="Unassembled WGS sequence"/>
</dbReference>
<proteinExistence type="predicted"/>
<reference evidence="2 3" key="1">
    <citation type="submission" date="2019-06" db="EMBL/GenBank/DDBJ databases">
        <title>New taxonomy in bacterial strain CC-CFT640, isolated from vineyard.</title>
        <authorList>
            <person name="Lin S.-Y."/>
            <person name="Tsai C.-F."/>
            <person name="Young C.-C."/>
        </authorList>
    </citation>
    <scope>NUCLEOTIDE SEQUENCE [LARGE SCALE GENOMIC DNA]</scope>
    <source>
        <strain evidence="2 3">CC-CFT640</strain>
    </source>
</reference>
<protein>
    <submittedName>
        <fullName evidence="2">Uncharacterized protein</fullName>
    </submittedName>
</protein>
<keyword evidence="3" id="KW-1185">Reference proteome</keyword>
<sequence>MTDEPAGGTNASNGDATPPAGDPPPSSLQVNSQIIDAVRKSTAFAFGLENKLQAPVDGSGTRLSSGAAIAYEKAAQAAAIAIQDAVDYQRNVLSISNVAQGKALATMFADESKIPQCAIILALALASSLAAAITVGEIGTQVNKMIDGFPRS</sequence>
<evidence type="ECO:0000256" key="1">
    <source>
        <dbReference type="SAM" id="MobiDB-lite"/>
    </source>
</evidence>